<keyword evidence="1" id="KW-1133">Transmembrane helix</keyword>
<organism evidence="2 3">
    <name type="scientific">Methanobacterium congolense</name>
    <dbReference type="NCBI Taxonomy" id="118062"/>
    <lineage>
        <taxon>Archaea</taxon>
        <taxon>Methanobacteriati</taxon>
        <taxon>Methanobacteriota</taxon>
        <taxon>Methanomada group</taxon>
        <taxon>Methanobacteria</taxon>
        <taxon>Methanobacteriales</taxon>
        <taxon>Methanobacteriaceae</taxon>
        <taxon>Methanobacterium</taxon>
    </lineage>
</organism>
<proteinExistence type="predicted"/>
<gene>
    <name evidence="2" type="ORF">MCBB_1195</name>
</gene>
<dbReference type="Proteomes" id="UP000094707">
    <property type="component" value="Chromosome I"/>
</dbReference>
<accession>A0A1D3L2H7</accession>
<keyword evidence="1" id="KW-0472">Membrane</keyword>
<evidence type="ECO:0000256" key="1">
    <source>
        <dbReference type="SAM" id="Phobius"/>
    </source>
</evidence>
<evidence type="ECO:0000313" key="3">
    <source>
        <dbReference type="Proteomes" id="UP000094707"/>
    </source>
</evidence>
<dbReference type="EMBL" id="LT607756">
    <property type="protein sequence ID" value="SCG85753.1"/>
    <property type="molecule type" value="Genomic_DNA"/>
</dbReference>
<protein>
    <submittedName>
        <fullName evidence="2">Region of a membrane-bound protein predicted to be embedded in the membrane</fullName>
    </submittedName>
</protein>
<dbReference type="KEGG" id="mcub:MCBB_1195"/>
<dbReference type="AlphaFoldDB" id="A0A1D3L2H7"/>
<keyword evidence="3" id="KW-1185">Reference proteome</keyword>
<keyword evidence="1" id="KW-0812">Transmembrane</keyword>
<evidence type="ECO:0000313" key="2">
    <source>
        <dbReference type="EMBL" id="SCG85753.1"/>
    </source>
</evidence>
<feature type="transmembrane region" description="Helical" evidence="1">
    <location>
        <begin position="20"/>
        <end position="43"/>
    </location>
</feature>
<feature type="transmembrane region" description="Helical" evidence="1">
    <location>
        <begin position="55"/>
        <end position="81"/>
    </location>
</feature>
<sequence>MRKNRDTKEIFKKIGTLEKIFLIILVLPISIFVLFDLLIYYNILYYPTFNAMDPINAISLLIIFYILFGYCLHLIQVNVVVEEITKPKTRKK</sequence>
<name>A0A1D3L2H7_9EURY</name>
<reference evidence="2 3" key="1">
    <citation type="submission" date="2016-08" db="EMBL/GenBank/DDBJ databases">
        <authorList>
            <person name="Seilhamer J.J."/>
        </authorList>
    </citation>
    <scope>NUCLEOTIDE SEQUENCE [LARGE SCALE GENOMIC DNA]</scope>
    <source>
        <strain evidence="2">Buetzberg</strain>
    </source>
</reference>
<dbReference type="PATRIC" id="fig|129848.4.peg.1208"/>